<evidence type="ECO:0000259" key="7">
    <source>
        <dbReference type="Pfam" id="PF10414"/>
    </source>
</evidence>
<dbReference type="InterPro" id="IPR042518">
    <property type="entry name" value="SirC_C"/>
</dbReference>
<comment type="pathway">
    <text evidence="1">Porphyrin-containing compound metabolism; siroheme biosynthesis; sirohydrochlorin from precorrin-2: step 1/1.</text>
</comment>
<dbReference type="Pfam" id="PF10414">
    <property type="entry name" value="CysG_dimeriser"/>
    <property type="match status" value="1"/>
</dbReference>
<dbReference type="InterPro" id="IPR028281">
    <property type="entry name" value="Sirohaem_synthase_central"/>
</dbReference>
<evidence type="ECO:0000256" key="6">
    <source>
        <dbReference type="ARBA" id="ARBA00047561"/>
    </source>
</evidence>
<evidence type="ECO:0000256" key="4">
    <source>
        <dbReference type="ARBA" id="ARBA00023027"/>
    </source>
</evidence>
<dbReference type="InterPro" id="IPR006367">
    <property type="entry name" value="Sirohaem_synthase_N"/>
</dbReference>
<dbReference type="SUPFAM" id="SSF51735">
    <property type="entry name" value="NAD(P)-binding Rossmann-fold domains"/>
    <property type="match status" value="1"/>
</dbReference>
<dbReference type="AlphaFoldDB" id="A0A1M4SAQ2"/>
<dbReference type="Pfam" id="PF14824">
    <property type="entry name" value="Sirohm_synth_M"/>
    <property type="match status" value="1"/>
</dbReference>
<dbReference type="Pfam" id="PF13241">
    <property type="entry name" value="NAD_binding_7"/>
    <property type="match status" value="1"/>
</dbReference>
<evidence type="ECO:0000313" key="9">
    <source>
        <dbReference type="EMBL" id="SHE29271.1"/>
    </source>
</evidence>
<reference evidence="9 10" key="1">
    <citation type="submission" date="2016-11" db="EMBL/GenBank/DDBJ databases">
        <authorList>
            <person name="Jaros S."/>
            <person name="Januszkiewicz K."/>
            <person name="Wedrychowicz H."/>
        </authorList>
    </citation>
    <scope>NUCLEOTIDE SEQUENCE [LARGE SCALE GENOMIC DNA]</scope>
    <source>
        <strain evidence="9 10">DSM 10502</strain>
    </source>
</reference>
<dbReference type="PANTHER" id="PTHR35330">
    <property type="entry name" value="SIROHEME BIOSYNTHESIS PROTEIN MET8"/>
    <property type="match status" value="1"/>
</dbReference>
<evidence type="ECO:0000313" key="10">
    <source>
        <dbReference type="Proteomes" id="UP000184404"/>
    </source>
</evidence>
<proteinExistence type="predicted"/>
<keyword evidence="3" id="KW-0560">Oxidoreductase</keyword>
<dbReference type="GO" id="GO:0019354">
    <property type="term" value="P:siroheme biosynthetic process"/>
    <property type="evidence" value="ECO:0007669"/>
    <property type="project" value="UniProtKB-UniPathway"/>
</dbReference>
<evidence type="ECO:0000259" key="8">
    <source>
        <dbReference type="Pfam" id="PF14824"/>
    </source>
</evidence>
<dbReference type="InterPro" id="IPR036291">
    <property type="entry name" value="NAD(P)-bd_dom_sf"/>
</dbReference>
<dbReference type="STRING" id="1123243.SAMN02745190_00061"/>
<keyword evidence="4" id="KW-0520">NAD</keyword>
<keyword evidence="10" id="KW-1185">Reference proteome</keyword>
<dbReference type="GO" id="GO:0004325">
    <property type="term" value="F:ferrochelatase activity"/>
    <property type="evidence" value="ECO:0007669"/>
    <property type="project" value="InterPro"/>
</dbReference>
<dbReference type="OrthoDB" id="9773765at2"/>
<dbReference type="Gene3D" id="3.40.50.720">
    <property type="entry name" value="NAD(P)-binding Rossmann-like Domain"/>
    <property type="match status" value="1"/>
</dbReference>
<comment type="catalytic activity">
    <reaction evidence="6">
        <text>precorrin-2 + NAD(+) = sirohydrochlorin + NADH + 2 H(+)</text>
        <dbReference type="Rhea" id="RHEA:15613"/>
        <dbReference type="ChEBI" id="CHEBI:15378"/>
        <dbReference type="ChEBI" id="CHEBI:57540"/>
        <dbReference type="ChEBI" id="CHEBI:57945"/>
        <dbReference type="ChEBI" id="CHEBI:58351"/>
        <dbReference type="ChEBI" id="CHEBI:58827"/>
        <dbReference type="EC" id="1.3.1.76"/>
    </reaction>
</comment>
<evidence type="ECO:0000256" key="3">
    <source>
        <dbReference type="ARBA" id="ARBA00023002"/>
    </source>
</evidence>
<dbReference type="InterPro" id="IPR019478">
    <property type="entry name" value="Sirohaem_synthase_dimer_dom"/>
</dbReference>
<keyword evidence="5" id="KW-0627">Porphyrin biosynthesis</keyword>
<dbReference type="EMBL" id="FQUG01000002">
    <property type="protein sequence ID" value="SHE29271.1"/>
    <property type="molecule type" value="Genomic_DNA"/>
</dbReference>
<dbReference type="Gene3D" id="1.10.8.610">
    <property type="entry name" value="SirC, precorrin-2 dehydrogenase, C-terminal helical domain-like"/>
    <property type="match status" value="1"/>
</dbReference>
<feature type="domain" description="Siroheme synthase central" evidence="8">
    <location>
        <begin position="127"/>
        <end position="147"/>
    </location>
</feature>
<dbReference type="RefSeq" id="WP_072934200.1">
    <property type="nucleotide sequence ID" value="NZ_FQUG01000002.1"/>
</dbReference>
<name>A0A1M4SAQ2_9FIRM</name>
<dbReference type="PANTHER" id="PTHR35330:SF1">
    <property type="entry name" value="SIROHEME BIOSYNTHESIS PROTEIN MET8"/>
    <property type="match status" value="1"/>
</dbReference>
<gene>
    <name evidence="9" type="ORF">SAMN02745190_00061</name>
</gene>
<accession>A0A1M4SAQ2</accession>
<dbReference type="InterPro" id="IPR028161">
    <property type="entry name" value="Met8-like"/>
</dbReference>
<dbReference type="Proteomes" id="UP000184404">
    <property type="component" value="Unassembled WGS sequence"/>
</dbReference>
<dbReference type="EC" id="1.3.1.76" evidence="2"/>
<protein>
    <recommendedName>
        <fullName evidence="2">precorrin-2 dehydrogenase</fullName>
        <ecNumber evidence="2">1.3.1.76</ecNumber>
    </recommendedName>
</protein>
<dbReference type="GO" id="GO:0043115">
    <property type="term" value="F:precorrin-2 dehydrogenase activity"/>
    <property type="evidence" value="ECO:0007669"/>
    <property type="project" value="UniProtKB-EC"/>
</dbReference>
<feature type="domain" description="Sirohaem synthase dimerisation" evidence="7">
    <location>
        <begin position="154"/>
        <end position="209"/>
    </location>
</feature>
<dbReference type="UniPathway" id="UPA00262">
    <property type="reaction ID" value="UER00222"/>
</dbReference>
<organism evidence="9 10">
    <name type="scientific">Schwartzia succinivorans DSM 10502</name>
    <dbReference type="NCBI Taxonomy" id="1123243"/>
    <lineage>
        <taxon>Bacteria</taxon>
        <taxon>Bacillati</taxon>
        <taxon>Bacillota</taxon>
        <taxon>Negativicutes</taxon>
        <taxon>Selenomonadales</taxon>
        <taxon>Selenomonadaceae</taxon>
        <taxon>Schwartzia</taxon>
    </lineage>
</organism>
<evidence type="ECO:0000256" key="1">
    <source>
        <dbReference type="ARBA" id="ARBA00005010"/>
    </source>
</evidence>
<dbReference type="SUPFAM" id="SSF75615">
    <property type="entry name" value="Siroheme synthase middle domains-like"/>
    <property type="match status" value="1"/>
</dbReference>
<sequence>MGATVLPVNLKLAGRKCAVIGGGSVALRRVKTLLEAGAQVRVIAPEIDSELLKLTREENVEWIAEPFTASLVLGMFLVVCATNDEAANRSAAWASKATGALVNMAAPPMELSDLTLPAKTERDGLLLTVSTNGASPELSRRIRQSMEADILEVYGPWLERLTPIRKEMRKKLEGHAQRQAFWREALNSEVMALVKEKKYDEAEALVRNAISRFGTES</sequence>
<dbReference type="NCBIfam" id="TIGR01470">
    <property type="entry name" value="cysG_Nterm"/>
    <property type="match status" value="1"/>
</dbReference>
<evidence type="ECO:0000256" key="5">
    <source>
        <dbReference type="ARBA" id="ARBA00023244"/>
    </source>
</evidence>
<evidence type="ECO:0000256" key="2">
    <source>
        <dbReference type="ARBA" id="ARBA00012400"/>
    </source>
</evidence>